<reference evidence="3" key="1">
    <citation type="submission" date="2016-06" db="EMBL/GenBank/DDBJ databases">
        <title>Parallel loss of symbiosis genes in relatives of nitrogen-fixing non-legume Parasponia.</title>
        <authorList>
            <person name="Van Velzen R."/>
            <person name="Holmer R."/>
            <person name="Bu F."/>
            <person name="Rutten L."/>
            <person name="Van Zeijl A."/>
            <person name="Liu W."/>
            <person name="Santuari L."/>
            <person name="Cao Q."/>
            <person name="Sharma T."/>
            <person name="Shen D."/>
            <person name="Roswanjaya Y."/>
            <person name="Wardhani T."/>
            <person name="Kalhor M.S."/>
            <person name="Jansen J."/>
            <person name="Van den Hoogen J."/>
            <person name="Gungor B."/>
            <person name="Hartog M."/>
            <person name="Hontelez J."/>
            <person name="Verver J."/>
            <person name="Yang W.-C."/>
            <person name="Schijlen E."/>
            <person name="Repin R."/>
            <person name="Schilthuizen M."/>
            <person name="Schranz E."/>
            <person name="Heidstra R."/>
            <person name="Miyata K."/>
            <person name="Fedorova E."/>
            <person name="Kohlen W."/>
            <person name="Bisseling T."/>
            <person name="Smit S."/>
            <person name="Geurts R."/>
        </authorList>
    </citation>
    <scope>NUCLEOTIDE SEQUENCE [LARGE SCALE GENOMIC DNA]</scope>
    <source>
        <strain evidence="3">cv. WU1-14</strain>
    </source>
</reference>
<organism evidence="2 3">
    <name type="scientific">Parasponia andersonii</name>
    <name type="common">Sponia andersonii</name>
    <dbReference type="NCBI Taxonomy" id="3476"/>
    <lineage>
        <taxon>Eukaryota</taxon>
        <taxon>Viridiplantae</taxon>
        <taxon>Streptophyta</taxon>
        <taxon>Embryophyta</taxon>
        <taxon>Tracheophyta</taxon>
        <taxon>Spermatophyta</taxon>
        <taxon>Magnoliopsida</taxon>
        <taxon>eudicotyledons</taxon>
        <taxon>Gunneridae</taxon>
        <taxon>Pentapetalae</taxon>
        <taxon>rosids</taxon>
        <taxon>fabids</taxon>
        <taxon>Rosales</taxon>
        <taxon>Cannabaceae</taxon>
        <taxon>Parasponia</taxon>
    </lineage>
</organism>
<dbReference type="OrthoDB" id="1426731at2759"/>
<keyword evidence="3" id="KW-1185">Reference proteome</keyword>
<evidence type="ECO:0000313" key="3">
    <source>
        <dbReference type="Proteomes" id="UP000237105"/>
    </source>
</evidence>
<name>A0A2P5AM69_PARAD</name>
<evidence type="ECO:0000256" key="1">
    <source>
        <dbReference type="SAM" id="MobiDB-lite"/>
    </source>
</evidence>
<feature type="region of interest" description="Disordered" evidence="1">
    <location>
        <begin position="171"/>
        <end position="203"/>
    </location>
</feature>
<proteinExistence type="predicted"/>
<protein>
    <submittedName>
        <fullName evidence="2">Uncharacterized protein</fullName>
    </submittedName>
</protein>
<dbReference type="AlphaFoldDB" id="A0A2P5AM69"/>
<accession>A0A2P5AM69</accession>
<feature type="compositionally biased region" description="Polar residues" evidence="1">
    <location>
        <begin position="176"/>
        <end position="188"/>
    </location>
</feature>
<dbReference type="EMBL" id="JXTB01000522">
    <property type="protein sequence ID" value="PON37633.1"/>
    <property type="molecule type" value="Genomic_DNA"/>
</dbReference>
<comment type="caution">
    <text evidence="2">The sequence shown here is derived from an EMBL/GenBank/DDBJ whole genome shotgun (WGS) entry which is preliminary data.</text>
</comment>
<gene>
    <name evidence="2" type="ORF">PanWU01x14_318570</name>
</gene>
<feature type="compositionally biased region" description="Basic and acidic residues" evidence="1">
    <location>
        <begin position="189"/>
        <end position="202"/>
    </location>
</feature>
<sequence length="221" mass="24762">MGADCTRADEFHLDGCRLQSEKKKGYSSQQNLNEISRRLLSVVINGGTTTAPVKRHGLIAYNGAVINKEQPRHLPDVVNRPYKLAVGSRDNIVYLRYVQESTSSTIIHGRELGAHNFRVSIEVVLDAIALISILNPDDDTRLVDDALGSHLAAPKMLVIFEDNLEFNDINRHQTGKNKSSQSQLPQTQERVHPQRKKVESIPRRLQSAVEHAFHSACKAPW</sequence>
<dbReference type="Proteomes" id="UP000237105">
    <property type="component" value="Unassembled WGS sequence"/>
</dbReference>
<evidence type="ECO:0000313" key="2">
    <source>
        <dbReference type="EMBL" id="PON37633.1"/>
    </source>
</evidence>